<dbReference type="Proteomes" id="UP001156666">
    <property type="component" value="Unassembled WGS sequence"/>
</dbReference>
<dbReference type="AlphaFoldDB" id="A0AA37WE95"/>
<proteinExistence type="predicted"/>
<gene>
    <name evidence="1" type="ORF">GCM10007940_14570</name>
</gene>
<name>A0AA37WE95_9BACT</name>
<dbReference type="RefSeq" id="WP_235290975.1">
    <property type="nucleotide sequence ID" value="NZ_BSOH01000007.1"/>
</dbReference>
<protein>
    <submittedName>
        <fullName evidence="1">Uncharacterized protein</fullName>
    </submittedName>
</protein>
<evidence type="ECO:0000313" key="1">
    <source>
        <dbReference type="EMBL" id="GLR16842.1"/>
    </source>
</evidence>
<evidence type="ECO:0000313" key="2">
    <source>
        <dbReference type="Proteomes" id="UP001156666"/>
    </source>
</evidence>
<sequence>MLKNKFLSTGIILLFTITVSYAAQIEGLWQVNRSNDVVEIRSTPEGIKARLTNNNKWDYYESIGKQIYEDRRGNRYYVKTRDRITWESRDGRRVLNLEKTRGNFSERSGRNDYNYNNTGRNNHVCTSSCGASCVHRANTFDNSLSGTWTNRWKNMIAYVEYDGYNLRMKTNKGRKWTTYRRTSARKLKFEDKFGNRIRIKSNGELEWKRSDGRREIEFRKRYY</sequence>
<reference evidence="1" key="2">
    <citation type="submission" date="2023-01" db="EMBL/GenBank/DDBJ databases">
        <title>Draft genome sequence of Portibacter lacus strain NBRC 108769.</title>
        <authorList>
            <person name="Sun Q."/>
            <person name="Mori K."/>
        </authorList>
    </citation>
    <scope>NUCLEOTIDE SEQUENCE</scope>
    <source>
        <strain evidence="1">NBRC 108769</strain>
    </source>
</reference>
<organism evidence="1 2">
    <name type="scientific">Portibacter lacus</name>
    <dbReference type="NCBI Taxonomy" id="1099794"/>
    <lineage>
        <taxon>Bacteria</taxon>
        <taxon>Pseudomonadati</taxon>
        <taxon>Bacteroidota</taxon>
        <taxon>Saprospiria</taxon>
        <taxon>Saprospirales</taxon>
        <taxon>Haliscomenobacteraceae</taxon>
        <taxon>Portibacter</taxon>
    </lineage>
</organism>
<reference evidence="1" key="1">
    <citation type="journal article" date="2014" name="Int. J. Syst. Evol. Microbiol.">
        <title>Complete genome sequence of Corynebacterium casei LMG S-19264T (=DSM 44701T), isolated from a smear-ripened cheese.</title>
        <authorList>
            <consortium name="US DOE Joint Genome Institute (JGI-PGF)"/>
            <person name="Walter F."/>
            <person name="Albersmeier A."/>
            <person name="Kalinowski J."/>
            <person name="Ruckert C."/>
        </authorList>
    </citation>
    <scope>NUCLEOTIDE SEQUENCE</scope>
    <source>
        <strain evidence="1">NBRC 108769</strain>
    </source>
</reference>
<dbReference type="EMBL" id="BSOH01000007">
    <property type="protein sequence ID" value="GLR16842.1"/>
    <property type="molecule type" value="Genomic_DNA"/>
</dbReference>
<keyword evidence="2" id="KW-1185">Reference proteome</keyword>
<accession>A0AA37WE95</accession>
<comment type="caution">
    <text evidence="1">The sequence shown here is derived from an EMBL/GenBank/DDBJ whole genome shotgun (WGS) entry which is preliminary data.</text>
</comment>